<dbReference type="InterPro" id="IPR058306">
    <property type="entry name" value="DUF7993"/>
</dbReference>
<evidence type="ECO:0000313" key="2">
    <source>
        <dbReference type="EMBL" id="QSW99136.1"/>
    </source>
</evidence>
<name>A0A8A2VD43_9EURY</name>
<organism evidence="2 3">
    <name type="scientific">Haloterrigena alkaliphila</name>
    <dbReference type="NCBI Taxonomy" id="2816475"/>
    <lineage>
        <taxon>Archaea</taxon>
        <taxon>Methanobacteriati</taxon>
        <taxon>Methanobacteriota</taxon>
        <taxon>Stenosarchaea group</taxon>
        <taxon>Halobacteria</taxon>
        <taxon>Halobacteriales</taxon>
        <taxon>Natrialbaceae</taxon>
        <taxon>Haloterrigena</taxon>
    </lineage>
</organism>
<gene>
    <name evidence="2" type="ORF">J0X25_17420</name>
</gene>
<evidence type="ECO:0000259" key="1">
    <source>
        <dbReference type="Pfam" id="PF25956"/>
    </source>
</evidence>
<feature type="domain" description="DUF7993" evidence="1">
    <location>
        <begin position="1"/>
        <end position="128"/>
    </location>
</feature>
<dbReference type="AlphaFoldDB" id="A0A8A2VD43"/>
<dbReference type="KEGG" id="hakz:J0X25_17420"/>
<protein>
    <recommendedName>
        <fullName evidence="1">DUF7993 domain-containing protein</fullName>
    </recommendedName>
</protein>
<proteinExistence type="predicted"/>
<evidence type="ECO:0000313" key="3">
    <source>
        <dbReference type="Proteomes" id="UP000663203"/>
    </source>
</evidence>
<dbReference type="RefSeq" id="WP_207288744.1">
    <property type="nucleotide sequence ID" value="NZ_CP071462.1"/>
</dbReference>
<accession>A0A8A2VD43</accession>
<keyword evidence="3" id="KW-1185">Reference proteome</keyword>
<dbReference type="GeneID" id="63189123"/>
<sequence length="130" mass="14218">MVEERITDGRRIAELLASELEGREDGGLESIAVANADRDVEPTADGSRAYDITRDDERIARVFVHEDRAHLEFETEPEVAAGAADEADLRVRPKATRPPTTLVFLESGAEVKRASDVVQTVSRSLSADGR</sequence>
<dbReference type="EMBL" id="CP071462">
    <property type="protein sequence ID" value="QSW99136.1"/>
    <property type="molecule type" value="Genomic_DNA"/>
</dbReference>
<dbReference type="Pfam" id="PF25956">
    <property type="entry name" value="DUF7993"/>
    <property type="match status" value="1"/>
</dbReference>
<reference evidence="2 3" key="1">
    <citation type="submission" date="2021-03" db="EMBL/GenBank/DDBJ databases">
        <title>Haloterrigena longa sp. nov. and Haloterrigena limicola sp. nov., extremely halophilic archaea isolated from a salt lake.</title>
        <authorList>
            <person name="Henglin C."/>
        </authorList>
    </citation>
    <scope>NUCLEOTIDE SEQUENCE [LARGE SCALE GENOMIC DNA]</scope>
    <source>
        <strain evidence="2 3">KZCA68</strain>
    </source>
</reference>
<dbReference type="Proteomes" id="UP000663203">
    <property type="component" value="Chromosome"/>
</dbReference>